<organism evidence="3 4">
    <name type="scientific">Mucilaginibacter calamicampi</name>
    <dbReference type="NCBI Taxonomy" id="1302352"/>
    <lineage>
        <taxon>Bacteria</taxon>
        <taxon>Pseudomonadati</taxon>
        <taxon>Bacteroidota</taxon>
        <taxon>Sphingobacteriia</taxon>
        <taxon>Sphingobacteriales</taxon>
        <taxon>Sphingobacteriaceae</taxon>
        <taxon>Mucilaginibacter</taxon>
    </lineage>
</organism>
<proteinExistence type="predicted"/>
<keyword evidence="4" id="KW-1185">Reference proteome</keyword>
<accession>A0ABW2Z0R4</accession>
<dbReference type="InterPro" id="IPR017946">
    <property type="entry name" value="PLC-like_Pdiesterase_TIM-brl"/>
</dbReference>
<dbReference type="Proteomes" id="UP001596958">
    <property type="component" value="Unassembled WGS sequence"/>
</dbReference>
<name>A0ABW2Z0R4_9SPHI</name>
<dbReference type="EMBL" id="JBHTHU010000022">
    <property type="protein sequence ID" value="MFD0752074.1"/>
    <property type="molecule type" value="Genomic_DNA"/>
</dbReference>
<dbReference type="PANTHER" id="PTHR31571">
    <property type="entry name" value="ALTERED INHERITANCE OF MITOCHONDRIA PROTEIN 6"/>
    <property type="match status" value="1"/>
</dbReference>
<dbReference type="SUPFAM" id="SSF51695">
    <property type="entry name" value="PLC-like phosphodiesterases"/>
    <property type="match status" value="1"/>
</dbReference>
<evidence type="ECO:0000313" key="3">
    <source>
        <dbReference type="EMBL" id="MFD0752074.1"/>
    </source>
</evidence>
<feature type="signal peptide" evidence="2">
    <location>
        <begin position="1"/>
        <end position="28"/>
    </location>
</feature>
<sequence length="280" mass="31704">MQHQRLKVTFLKTIFLVLLALPPLISSAQVIPLPNAFAHNDYFHDRPLFDALDNGYTYIEADVFLKNGKLIVAHLNPFFKESRTLENLYLKPLQKRIAESSGTVYKGYNDQFTLMIDIKNNADETYAVLKKVLQQYSKILSRYQNGVFIPGPVSIVISGNKPHNAIMSETDSFAFIDADLLQSSGPISVRHIYTMASCKYSKLLNWKGDGNMPAPQKRRLTWFIAEAHKGGKKVRLWASPENKDVWRELLSCGVDLINTDKLTMLKSFLIDNASIYASAN</sequence>
<protein>
    <recommendedName>
        <fullName evidence="1">Altered inheritance of mitochondria protein 6</fullName>
    </recommendedName>
</protein>
<dbReference type="InterPro" id="IPR051236">
    <property type="entry name" value="HAT_RTT109-like"/>
</dbReference>
<dbReference type="PANTHER" id="PTHR31571:SF1">
    <property type="entry name" value="ALTERED INHERITANCE OF MITOCHONDRIA PROTEIN 6"/>
    <property type="match status" value="1"/>
</dbReference>
<dbReference type="Gene3D" id="3.20.20.190">
    <property type="entry name" value="Phosphatidylinositol (PI) phosphodiesterase"/>
    <property type="match status" value="1"/>
</dbReference>
<evidence type="ECO:0000256" key="2">
    <source>
        <dbReference type="SAM" id="SignalP"/>
    </source>
</evidence>
<gene>
    <name evidence="3" type="ORF">ACFQZS_18105</name>
</gene>
<dbReference type="RefSeq" id="WP_377102410.1">
    <property type="nucleotide sequence ID" value="NZ_JBHTHU010000022.1"/>
</dbReference>
<keyword evidence="2" id="KW-0732">Signal</keyword>
<dbReference type="CDD" id="cd08577">
    <property type="entry name" value="PI-PLCc_GDPD_SF_unchar3"/>
    <property type="match status" value="1"/>
</dbReference>
<dbReference type="InterPro" id="IPR039559">
    <property type="entry name" value="AIM6_PI-PLC-like_dom"/>
</dbReference>
<comment type="caution">
    <text evidence="3">The sequence shown here is derived from an EMBL/GenBank/DDBJ whole genome shotgun (WGS) entry which is preliminary data.</text>
</comment>
<evidence type="ECO:0000313" key="4">
    <source>
        <dbReference type="Proteomes" id="UP001596958"/>
    </source>
</evidence>
<reference evidence="4" key="1">
    <citation type="journal article" date="2019" name="Int. J. Syst. Evol. Microbiol.">
        <title>The Global Catalogue of Microorganisms (GCM) 10K type strain sequencing project: providing services to taxonomists for standard genome sequencing and annotation.</title>
        <authorList>
            <consortium name="The Broad Institute Genomics Platform"/>
            <consortium name="The Broad Institute Genome Sequencing Center for Infectious Disease"/>
            <person name="Wu L."/>
            <person name="Ma J."/>
        </authorList>
    </citation>
    <scope>NUCLEOTIDE SEQUENCE [LARGE SCALE GENOMIC DNA]</scope>
    <source>
        <strain evidence="4">CCUG 63418</strain>
    </source>
</reference>
<dbReference type="Pfam" id="PF13653">
    <property type="entry name" value="GDPD_2"/>
    <property type="match status" value="1"/>
</dbReference>
<feature type="chain" id="PRO_5047029868" description="Altered inheritance of mitochondria protein 6" evidence="2">
    <location>
        <begin position="29"/>
        <end position="280"/>
    </location>
</feature>
<evidence type="ECO:0000256" key="1">
    <source>
        <dbReference type="ARBA" id="ARBA00014286"/>
    </source>
</evidence>